<dbReference type="Pfam" id="PF00571">
    <property type="entry name" value="CBS"/>
    <property type="match status" value="2"/>
</dbReference>
<feature type="region of interest" description="Disordered" evidence="13">
    <location>
        <begin position="78"/>
        <end position="110"/>
    </location>
</feature>
<keyword evidence="8" id="KW-0862">Zinc</keyword>
<dbReference type="AlphaFoldDB" id="A0A6J4TZX3"/>
<proteinExistence type="inferred from homology"/>
<dbReference type="InterPro" id="IPR046342">
    <property type="entry name" value="CBS_dom_sf"/>
</dbReference>
<reference evidence="16" key="1">
    <citation type="submission" date="2020-02" db="EMBL/GenBank/DDBJ databases">
        <authorList>
            <person name="Meier V. D."/>
        </authorList>
    </citation>
    <scope>NUCLEOTIDE SEQUENCE</scope>
    <source>
        <strain evidence="16">AVDCRST_MAG49</strain>
    </source>
</reference>
<sequence length="493" mass="52566">MVALPVGTGSGRNPPPGRGRSGDGRANPNALGARAAGLPMSRRGERSGGLSSWLRVIFATYLLVRPAGGQVAARPLLTSGRDVPRRPGLPLVDHRPPRPPRRPARGVRPPMPSNVRLGRIRGIPIELNWSLFLVFGLLAVSLGSGYFPDAYPEMASGTYFVLGLLTAALFIASILLHELGHALVALRERIPVTSITLYIFGGIAQLGEEPKSARAELRVAAAGPLVSFALAAIFGAVGLVADDVDALAAPADYLARINLILALFNLIPGFPLDGGRILRALVWGATNSQERAQRVAGASGQIVGYGFFGVGALLALNGNLLNGLWLVFIGWFIQNAANASTAQSGIERLLAGVTAGQVMRPGPTTVPSRTMLRQLVDDHVLGSGNRFFIVSDDGTPRGVVSLTDVVKVPRDRWDWVNVTQVMVPWARTVRVRPDTGLLEALHTMGDAHIHQVPVAEGDAIRGLLSREQIFAQIRLRAMLGDRRDAAATRQVPQ</sequence>
<keyword evidence="11 14" id="KW-0472">Membrane</keyword>
<comment type="subcellular location">
    <subcellularLocation>
        <location evidence="2">Membrane</location>
        <topology evidence="2">Multi-pass membrane protein</topology>
    </subcellularLocation>
</comment>
<dbReference type="PROSITE" id="PS51371">
    <property type="entry name" value="CBS"/>
    <property type="match status" value="1"/>
</dbReference>
<accession>A0A6J4TZX3</accession>
<feature type="region of interest" description="Disordered" evidence="13">
    <location>
        <begin position="1"/>
        <end position="44"/>
    </location>
</feature>
<keyword evidence="6" id="KW-0479">Metal-binding</keyword>
<evidence type="ECO:0000256" key="2">
    <source>
        <dbReference type="ARBA" id="ARBA00004141"/>
    </source>
</evidence>
<dbReference type="InterPro" id="IPR008915">
    <property type="entry name" value="Peptidase_M50"/>
</dbReference>
<evidence type="ECO:0000256" key="9">
    <source>
        <dbReference type="ARBA" id="ARBA00022989"/>
    </source>
</evidence>
<evidence type="ECO:0000256" key="10">
    <source>
        <dbReference type="ARBA" id="ARBA00023049"/>
    </source>
</evidence>
<gene>
    <name evidence="16" type="ORF">AVDCRST_MAG49-246</name>
</gene>
<organism evidence="16">
    <name type="scientific">uncultured Thermomicrobiales bacterium</name>
    <dbReference type="NCBI Taxonomy" id="1645740"/>
    <lineage>
        <taxon>Bacteria</taxon>
        <taxon>Pseudomonadati</taxon>
        <taxon>Thermomicrobiota</taxon>
        <taxon>Thermomicrobia</taxon>
        <taxon>Thermomicrobiales</taxon>
        <taxon>environmental samples</taxon>
    </lineage>
</organism>
<dbReference type="Gene3D" id="3.10.580.10">
    <property type="entry name" value="CBS-domain"/>
    <property type="match status" value="1"/>
</dbReference>
<keyword evidence="12" id="KW-0129">CBS domain</keyword>
<dbReference type="SUPFAM" id="SSF54631">
    <property type="entry name" value="CBS-domain pair"/>
    <property type="match status" value="1"/>
</dbReference>
<feature type="domain" description="CBS" evidence="15">
    <location>
        <begin position="422"/>
        <end position="482"/>
    </location>
</feature>
<evidence type="ECO:0000256" key="13">
    <source>
        <dbReference type="SAM" id="MobiDB-lite"/>
    </source>
</evidence>
<evidence type="ECO:0000256" key="5">
    <source>
        <dbReference type="ARBA" id="ARBA00022692"/>
    </source>
</evidence>
<dbReference type="PANTHER" id="PTHR39188:SF3">
    <property type="entry name" value="STAGE IV SPORULATION PROTEIN FB"/>
    <property type="match status" value="1"/>
</dbReference>
<dbReference type="GO" id="GO:0008237">
    <property type="term" value="F:metallopeptidase activity"/>
    <property type="evidence" value="ECO:0007669"/>
    <property type="project" value="UniProtKB-KW"/>
</dbReference>
<evidence type="ECO:0000256" key="12">
    <source>
        <dbReference type="PROSITE-ProRule" id="PRU00703"/>
    </source>
</evidence>
<comment type="cofactor">
    <cofactor evidence="1">
        <name>Zn(2+)</name>
        <dbReference type="ChEBI" id="CHEBI:29105"/>
    </cofactor>
</comment>
<keyword evidence="7" id="KW-0378">Hydrolase</keyword>
<feature type="transmembrane region" description="Helical" evidence="14">
    <location>
        <begin position="302"/>
        <end position="333"/>
    </location>
</feature>
<keyword evidence="10" id="KW-0482">Metalloprotease</keyword>
<feature type="transmembrane region" description="Helical" evidence="14">
    <location>
        <begin position="159"/>
        <end position="177"/>
    </location>
</feature>
<evidence type="ECO:0000259" key="15">
    <source>
        <dbReference type="PROSITE" id="PS51371"/>
    </source>
</evidence>
<protein>
    <recommendedName>
        <fullName evidence="15">CBS domain-containing protein</fullName>
    </recommendedName>
</protein>
<feature type="transmembrane region" description="Helical" evidence="14">
    <location>
        <begin position="219"/>
        <end position="241"/>
    </location>
</feature>
<evidence type="ECO:0000256" key="11">
    <source>
        <dbReference type="ARBA" id="ARBA00023136"/>
    </source>
</evidence>
<feature type="transmembrane region" description="Helical" evidence="14">
    <location>
        <begin position="129"/>
        <end position="147"/>
    </location>
</feature>
<name>A0A6J4TZX3_9BACT</name>
<dbReference type="GO" id="GO:0006508">
    <property type="term" value="P:proteolysis"/>
    <property type="evidence" value="ECO:0007669"/>
    <property type="project" value="UniProtKB-KW"/>
</dbReference>
<dbReference type="InterPro" id="IPR000644">
    <property type="entry name" value="CBS_dom"/>
</dbReference>
<evidence type="ECO:0000256" key="4">
    <source>
        <dbReference type="ARBA" id="ARBA00022670"/>
    </source>
</evidence>
<dbReference type="Pfam" id="PF02163">
    <property type="entry name" value="Peptidase_M50"/>
    <property type="match status" value="2"/>
</dbReference>
<comment type="similarity">
    <text evidence="3">Belongs to the peptidase M50B family.</text>
</comment>
<keyword evidence="5 14" id="KW-0812">Transmembrane</keyword>
<keyword evidence="9 14" id="KW-1133">Transmembrane helix</keyword>
<dbReference type="CDD" id="cd06164">
    <property type="entry name" value="S2P-M50_SpoIVFB_CBS"/>
    <property type="match status" value="1"/>
</dbReference>
<dbReference type="PANTHER" id="PTHR39188">
    <property type="entry name" value="MEMBRANE-ASSOCIATED ZINC METALLOPROTEASE M50B"/>
    <property type="match status" value="1"/>
</dbReference>
<evidence type="ECO:0000256" key="6">
    <source>
        <dbReference type="ARBA" id="ARBA00022723"/>
    </source>
</evidence>
<dbReference type="GO" id="GO:0016020">
    <property type="term" value="C:membrane"/>
    <property type="evidence" value="ECO:0007669"/>
    <property type="project" value="UniProtKB-SubCell"/>
</dbReference>
<evidence type="ECO:0000256" key="8">
    <source>
        <dbReference type="ARBA" id="ARBA00022833"/>
    </source>
</evidence>
<evidence type="ECO:0000256" key="14">
    <source>
        <dbReference type="SAM" id="Phobius"/>
    </source>
</evidence>
<evidence type="ECO:0000256" key="3">
    <source>
        <dbReference type="ARBA" id="ARBA00007931"/>
    </source>
</evidence>
<dbReference type="EMBL" id="CADCWG010000020">
    <property type="protein sequence ID" value="CAA9536243.1"/>
    <property type="molecule type" value="Genomic_DNA"/>
</dbReference>
<evidence type="ECO:0000313" key="16">
    <source>
        <dbReference type="EMBL" id="CAA9536243.1"/>
    </source>
</evidence>
<evidence type="ECO:0000256" key="1">
    <source>
        <dbReference type="ARBA" id="ARBA00001947"/>
    </source>
</evidence>
<keyword evidence="4" id="KW-0645">Protease</keyword>
<dbReference type="GO" id="GO:0046872">
    <property type="term" value="F:metal ion binding"/>
    <property type="evidence" value="ECO:0007669"/>
    <property type="project" value="UniProtKB-KW"/>
</dbReference>
<evidence type="ECO:0000256" key="7">
    <source>
        <dbReference type="ARBA" id="ARBA00022801"/>
    </source>
</evidence>